<evidence type="ECO:0000313" key="1">
    <source>
        <dbReference type="EMBL" id="SQB21862.1"/>
    </source>
</evidence>
<gene>
    <name evidence="1" type="ORF">NCTC10786_01084</name>
</gene>
<dbReference type="Proteomes" id="UP000251584">
    <property type="component" value="Unassembled WGS sequence"/>
</dbReference>
<dbReference type="EMBL" id="UAVY01000001">
    <property type="protein sequence ID" value="SQB21862.1"/>
    <property type="molecule type" value="Genomic_DNA"/>
</dbReference>
<proteinExistence type="predicted"/>
<organism evidence="1 2">
    <name type="scientific">Citrobacter koseri</name>
    <name type="common">Citrobacter diversus</name>
    <dbReference type="NCBI Taxonomy" id="545"/>
    <lineage>
        <taxon>Bacteria</taxon>
        <taxon>Pseudomonadati</taxon>
        <taxon>Pseudomonadota</taxon>
        <taxon>Gammaproteobacteria</taxon>
        <taxon>Enterobacterales</taxon>
        <taxon>Enterobacteriaceae</taxon>
        <taxon>Citrobacter</taxon>
    </lineage>
</organism>
<reference evidence="1 2" key="1">
    <citation type="submission" date="2018-06" db="EMBL/GenBank/DDBJ databases">
        <authorList>
            <consortium name="Pathogen Informatics"/>
            <person name="Doyle S."/>
        </authorList>
    </citation>
    <scope>NUCLEOTIDE SEQUENCE [LARGE SCALE GENOMIC DNA]</scope>
    <source>
        <strain evidence="1 2">NCTC10786</strain>
    </source>
</reference>
<accession>A0A2X2UTW1</accession>
<protein>
    <submittedName>
        <fullName evidence="1">Uncharacterized protein</fullName>
    </submittedName>
</protein>
<sequence length="40" mass="4784">MNKGDLWLGFSPSFAFLQHHPDPKSGEIIDCTHWFFRKHR</sequence>
<dbReference type="AlphaFoldDB" id="A0A2X2UTW1"/>
<evidence type="ECO:0000313" key="2">
    <source>
        <dbReference type="Proteomes" id="UP000251584"/>
    </source>
</evidence>
<name>A0A2X2UTW1_CITKO</name>